<keyword evidence="7" id="KW-0067">ATP-binding</keyword>
<dbReference type="InterPro" id="IPR029787">
    <property type="entry name" value="Nucleotide_cyclase"/>
</dbReference>
<comment type="catalytic activity">
    <reaction evidence="1">
        <text>ATP = 3',5'-cyclic AMP + diphosphate</text>
        <dbReference type="Rhea" id="RHEA:15389"/>
        <dbReference type="ChEBI" id="CHEBI:30616"/>
        <dbReference type="ChEBI" id="CHEBI:33019"/>
        <dbReference type="ChEBI" id="CHEBI:58165"/>
        <dbReference type="EC" id="4.6.1.1"/>
    </reaction>
</comment>
<sequence>MVPNQIFADFEILLKNPKYNEIEKNKTIGSYFMAASVLNKKIRSTSLKKNAHLISLLEFSQKLQAILNKFNTDLFNFNFNMFIGFNVGLVVADVIGNTKLSYDIWGDAVNLSSRILMNNIIYYLNNILRMDENTRSATGKAALLLYIKLNVAVFVNLIKK</sequence>
<comment type="subcellular location">
    <subcellularLocation>
        <location evidence="2">Membrane</location>
        <topology evidence="2">Multi-pass membrane protein</topology>
    </subcellularLocation>
</comment>
<evidence type="ECO:0000256" key="7">
    <source>
        <dbReference type="ARBA" id="ARBA00022840"/>
    </source>
</evidence>
<dbReference type="Proteomes" id="UP000078046">
    <property type="component" value="Unassembled WGS sequence"/>
</dbReference>
<keyword evidence="10" id="KW-0472">Membrane</keyword>
<dbReference type="InterPro" id="IPR001054">
    <property type="entry name" value="A/G_cyclase"/>
</dbReference>
<evidence type="ECO:0000256" key="2">
    <source>
        <dbReference type="ARBA" id="ARBA00004141"/>
    </source>
</evidence>
<dbReference type="GO" id="GO:0007189">
    <property type="term" value="P:adenylate cyclase-activating G protein-coupled receptor signaling pathway"/>
    <property type="evidence" value="ECO:0007669"/>
    <property type="project" value="TreeGrafter"/>
</dbReference>
<evidence type="ECO:0000256" key="3">
    <source>
        <dbReference type="ARBA" id="ARBA00012201"/>
    </source>
</evidence>
<evidence type="ECO:0000313" key="13">
    <source>
        <dbReference type="EMBL" id="OAF70937.1"/>
    </source>
</evidence>
<dbReference type="GO" id="GO:0046872">
    <property type="term" value="F:metal ion binding"/>
    <property type="evidence" value="ECO:0007669"/>
    <property type="project" value="UniProtKB-KW"/>
</dbReference>
<dbReference type="GO" id="GO:0005524">
    <property type="term" value="F:ATP binding"/>
    <property type="evidence" value="ECO:0007669"/>
    <property type="project" value="UniProtKB-KW"/>
</dbReference>
<feature type="domain" description="Guanylate cyclase" evidence="12">
    <location>
        <begin position="1"/>
        <end position="116"/>
    </location>
</feature>
<dbReference type="GO" id="GO:0004016">
    <property type="term" value="F:adenylate cyclase activity"/>
    <property type="evidence" value="ECO:0007669"/>
    <property type="project" value="UniProtKB-EC"/>
</dbReference>
<evidence type="ECO:0000259" key="12">
    <source>
        <dbReference type="PROSITE" id="PS50125"/>
    </source>
</evidence>
<dbReference type="CDD" id="cd07302">
    <property type="entry name" value="CHD"/>
    <property type="match status" value="1"/>
</dbReference>
<organism evidence="13 14">
    <name type="scientific">Intoshia linei</name>
    <dbReference type="NCBI Taxonomy" id="1819745"/>
    <lineage>
        <taxon>Eukaryota</taxon>
        <taxon>Metazoa</taxon>
        <taxon>Spiralia</taxon>
        <taxon>Lophotrochozoa</taxon>
        <taxon>Mesozoa</taxon>
        <taxon>Orthonectida</taxon>
        <taxon>Rhopaluridae</taxon>
        <taxon>Intoshia</taxon>
    </lineage>
</organism>
<evidence type="ECO:0000256" key="11">
    <source>
        <dbReference type="ARBA" id="ARBA00023239"/>
    </source>
</evidence>
<dbReference type="SUPFAM" id="SSF55073">
    <property type="entry name" value="Nucleotide cyclase"/>
    <property type="match status" value="1"/>
</dbReference>
<dbReference type="GO" id="GO:0005886">
    <property type="term" value="C:plasma membrane"/>
    <property type="evidence" value="ECO:0007669"/>
    <property type="project" value="TreeGrafter"/>
</dbReference>
<evidence type="ECO:0000256" key="10">
    <source>
        <dbReference type="ARBA" id="ARBA00023136"/>
    </source>
</evidence>
<evidence type="ECO:0000256" key="6">
    <source>
        <dbReference type="ARBA" id="ARBA00022741"/>
    </source>
</evidence>
<keyword evidence="4" id="KW-0812">Transmembrane</keyword>
<evidence type="ECO:0000256" key="9">
    <source>
        <dbReference type="ARBA" id="ARBA00022989"/>
    </source>
</evidence>
<evidence type="ECO:0000256" key="1">
    <source>
        <dbReference type="ARBA" id="ARBA00001593"/>
    </source>
</evidence>
<dbReference type="EMBL" id="LWCA01000097">
    <property type="protein sequence ID" value="OAF70937.1"/>
    <property type="molecule type" value="Genomic_DNA"/>
</dbReference>
<dbReference type="Pfam" id="PF00211">
    <property type="entry name" value="Guanylate_cyc"/>
    <property type="match status" value="1"/>
</dbReference>
<keyword evidence="6" id="KW-0547">Nucleotide-binding</keyword>
<proteinExistence type="predicted"/>
<dbReference type="EC" id="4.6.1.1" evidence="3"/>
<evidence type="ECO:0000256" key="4">
    <source>
        <dbReference type="ARBA" id="ARBA00022692"/>
    </source>
</evidence>
<protein>
    <recommendedName>
        <fullName evidence="3">adenylate cyclase</fullName>
        <ecNumber evidence="3">4.6.1.1</ecNumber>
    </recommendedName>
</protein>
<dbReference type="PROSITE" id="PS50125">
    <property type="entry name" value="GUANYLATE_CYCLASE_2"/>
    <property type="match status" value="1"/>
</dbReference>
<dbReference type="GO" id="GO:0035556">
    <property type="term" value="P:intracellular signal transduction"/>
    <property type="evidence" value="ECO:0007669"/>
    <property type="project" value="InterPro"/>
</dbReference>
<dbReference type="PANTHER" id="PTHR45627:SF8">
    <property type="entry name" value="ADENYLATE CYCLASE TYPE 9"/>
    <property type="match status" value="1"/>
</dbReference>
<dbReference type="Gene3D" id="3.30.70.1230">
    <property type="entry name" value="Nucleotide cyclase"/>
    <property type="match status" value="1"/>
</dbReference>
<keyword evidence="5" id="KW-0479">Metal-binding</keyword>
<evidence type="ECO:0000256" key="8">
    <source>
        <dbReference type="ARBA" id="ARBA00022842"/>
    </source>
</evidence>
<evidence type="ECO:0000256" key="5">
    <source>
        <dbReference type="ARBA" id="ARBA00022723"/>
    </source>
</evidence>
<reference evidence="13 14" key="1">
    <citation type="submission" date="2016-04" db="EMBL/GenBank/DDBJ databases">
        <title>The genome of Intoshia linei affirms orthonectids as highly simplified spiralians.</title>
        <authorList>
            <person name="Mikhailov K.V."/>
            <person name="Slusarev G.S."/>
            <person name="Nikitin M.A."/>
            <person name="Logacheva M.D."/>
            <person name="Penin A."/>
            <person name="Aleoshin V."/>
            <person name="Panchin Y.V."/>
        </authorList>
    </citation>
    <scope>NUCLEOTIDE SEQUENCE [LARGE SCALE GENOMIC DNA]</scope>
    <source>
        <strain evidence="13">Intl2013</strain>
        <tissue evidence="13">Whole animal</tissue>
    </source>
</reference>
<name>A0A177B9G1_9BILA</name>
<keyword evidence="11" id="KW-0456">Lyase</keyword>
<dbReference type="OrthoDB" id="10035433at2759"/>
<dbReference type="GO" id="GO:0009190">
    <property type="term" value="P:cyclic nucleotide biosynthetic process"/>
    <property type="evidence" value="ECO:0007669"/>
    <property type="project" value="InterPro"/>
</dbReference>
<keyword evidence="8" id="KW-0460">Magnesium</keyword>
<gene>
    <name evidence="13" type="ORF">A3Q56_01276</name>
</gene>
<keyword evidence="9" id="KW-1133">Transmembrane helix</keyword>
<comment type="caution">
    <text evidence="13">The sequence shown here is derived from an EMBL/GenBank/DDBJ whole genome shotgun (WGS) entry which is preliminary data.</text>
</comment>
<dbReference type="AlphaFoldDB" id="A0A177B9G1"/>
<evidence type="ECO:0000313" key="14">
    <source>
        <dbReference type="Proteomes" id="UP000078046"/>
    </source>
</evidence>
<dbReference type="PANTHER" id="PTHR45627">
    <property type="entry name" value="ADENYLATE CYCLASE TYPE 1"/>
    <property type="match status" value="1"/>
</dbReference>
<keyword evidence="14" id="KW-1185">Reference proteome</keyword>
<accession>A0A177B9G1</accession>